<organism evidence="1 2">
    <name type="scientific">Salmonella enterica I</name>
    <dbReference type="NCBI Taxonomy" id="59201"/>
    <lineage>
        <taxon>Bacteria</taxon>
        <taxon>Pseudomonadati</taxon>
        <taxon>Pseudomonadota</taxon>
        <taxon>Gammaproteobacteria</taxon>
        <taxon>Enterobacterales</taxon>
        <taxon>Enterobacteriaceae</taxon>
        <taxon>Salmonella</taxon>
    </lineage>
</organism>
<accession>A0A3S4HZ21</accession>
<dbReference type="Proteomes" id="UP000269208">
    <property type="component" value="Chromosome"/>
</dbReference>
<dbReference type="EMBL" id="LR134190">
    <property type="protein sequence ID" value="VEB57785.1"/>
    <property type="molecule type" value="Genomic_DNA"/>
</dbReference>
<dbReference type="Pfam" id="PF03186">
    <property type="entry name" value="CobD_Cbib"/>
    <property type="match status" value="1"/>
</dbReference>
<dbReference type="UniPathway" id="UPA00148"/>
<name>A0A3S4HZ21_SALET</name>
<evidence type="ECO:0000313" key="2">
    <source>
        <dbReference type="Proteomes" id="UP000269208"/>
    </source>
</evidence>
<proteinExistence type="predicted"/>
<dbReference type="AlphaFoldDB" id="A0A3S4HZ21"/>
<dbReference type="GO" id="GO:0009236">
    <property type="term" value="P:cobalamin biosynthetic process"/>
    <property type="evidence" value="ECO:0007669"/>
    <property type="project" value="UniProtKB-UniPathway"/>
</dbReference>
<dbReference type="InterPro" id="IPR004485">
    <property type="entry name" value="Cobalamin_biosynth_CobD/CbiB"/>
</dbReference>
<dbReference type="GO" id="GO:0016020">
    <property type="term" value="C:membrane"/>
    <property type="evidence" value="ECO:0007669"/>
    <property type="project" value="InterPro"/>
</dbReference>
<gene>
    <name evidence="1" type="primary">cbiB_3</name>
    <name evidence="1" type="ORF">NCTC6754_05069</name>
</gene>
<evidence type="ECO:0000313" key="1">
    <source>
        <dbReference type="EMBL" id="VEB57785.1"/>
    </source>
</evidence>
<protein>
    <submittedName>
        <fullName evidence="1">Cobalamin biosynthesis protein</fullName>
    </submittedName>
</protein>
<sequence length="81" mass="8872">MAGALGIQLGGPNNYFGERVDKPWIGDAQRDISVDDISRTIRLMWVRFNPGAGAVYCGAVRVIWRGLRTTSNALYPAAPNH</sequence>
<reference evidence="1 2" key="1">
    <citation type="submission" date="2018-12" db="EMBL/GenBank/DDBJ databases">
        <authorList>
            <consortium name="Pathogen Informatics"/>
        </authorList>
    </citation>
    <scope>NUCLEOTIDE SEQUENCE [LARGE SCALE GENOMIC DNA]</scope>
    <source>
        <strain evidence="1 2">NCTC6754</strain>
    </source>
</reference>
<dbReference type="GO" id="GO:0048472">
    <property type="term" value="F:threonine-phosphate decarboxylase activity"/>
    <property type="evidence" value="ECO:0007669"/>
    <property type="project" value="InterPro"/>
</dbReference>